<sequence length="311" mass="34164">MAIEETGLEYLSQEQIDQFYRDGYLRLPGFLSPADTAALLARARELLAGFSLADHPLTQFTTGDDNHVGDEYFLTSGDKIRYFLEEGAVRDGRLTRPQEQAVNKIGHGLHELDPVFRRVTLENEAIKAVARDLKFHHDPVALQSMVICKQTHIGGEVPEHNDSTFLYTDPPSALGFWIPLERCTPANGALSFLPGSHTRAPVAKRFVRLPGGGTGFEELIPADKLPPPPEGKYVLEACEPGDLVLIHGSVLHKSGRNTSAETRFAYTFHMVEGAPHAVYDAKNWLQPTPALPFSRVLDAPNAAVHPATGRA</sequence>
<dbReference type="Pfam" id="PF05721">
    <property type="entry name" value="PhyH"/>
    <property type="match status" value="1"/>
</dbReference>
<evidence type="ECO:0000256" key="4">
    <source>
        <dbReference type="ARBA" id="ARBA00023004"/>
    </source>
</evidence>
<dbReference type="SUPFAM" id="SSF51197">
    <property type="entry name" value="Clavaminate synthase-like"/>
    <property type="match status" value="1"/>
</dbReference>
<evidence type="ECO:0000256" key="3">
    <source>
        <dbReference type="ARBA" id="ARBA00022723"/>
    </source>
</evidence>
<evidence type="ECO:0000256" key="2">
    <source>
        <dbReference type="ARBA" id="ARBA00005830"/>
    </source>
</evidence>
<keyword evidence="5" id="KW-0560">Oxidoreductase</keyword>
<dbReference type="InterPro" id="IPR008775">
    <property type="entry name" value="Phytyl_CoA_dOase-like"/>
</dbReference>
<evidence type="ECO:0000313" key="5">
    <source>
        <dbReference type="EMBL" id="GJE94912.1"/>
    </source>
</evidence>
<accession>A0A9P3GFX7</accession>
<dbReference type="Gene3D" id="2.60.120.620">
    <property type="entry name" value="q2cbj1_9rhob like domain"/>
    <property type="match status" value="1"/>
</dbReference>
<comment type="caution">
    <text evidence="5">The sequence shown here is derived from an EMBL/GenBank/DDBJ whole genome shotgun (WGS) entry which is preliminary data.</text>
</comment>
<dbReference type="OrthoDB" id="445007at2759"/>
<keyword evidence="4" id="KW-0408">Iron</keyword>
<protein>
    <submittedName>
        <fullName evidence="5">Phytanoyl-CoA dioxygenase family protein</fullName>
    </submittedName>
</protein>
<comment type="similarity">
    <text evidence="2">Belongs to the PhyH family.</text>
</comment>
<keyword evidence="6" id="KW-1185">Reference proteome</keyword>
<name>A0A9P3GFX7_9APHY</name>
<comment type="cofactor">
    <cofactor evidence="1">
        <name>Fe cation</name>
        <dbReference type="ChEBI" id="CHEBI:24875"/>
    </cofactor>
</comment>
<dbReference type="GO" id="GO:0046872">
    <property type="term" value="F:metal ion binding"/>
    <property type="evidence" value="ECO:0007669"/>
    <property type="project" value="UniProtKB-KW"/>
</dbReference>
<organism evidence="5 6">
    <name type="scientific">Phanerochaete sordida</name>
    <dbReference type="NCBI Taxonomy" id="48140"/>
    <lineage>
        <taxon>Eukaryota</taxon>
        <taxon>Fungi</taxon>
        <taxon>Dikarya</taxon>
        <taxon>Basidiomycota</taxon>
        <taxon>Agaricomycotina</taxon>
        <taxon>Agaricomycetes</taxon>
        <taxon>Polyporales</taxon>
        <taxon>Phanerochaetaceae</taxon>
        <taxon>Phanerochaete</taxon>
    </lineage>
</organism>
<dbReference type="PANTHER" id="PTHR20883">
    <property type="entry name" value="PHYTANOYL-COA DIOXYGENASE DOMAIN CONTAINING 1"/>
    <property type="match status" value="1"/>
</dbReference>
<dbReference type="EMBL" id="BPQB01000044">
    <property type="protein sequence ID" value="GJE94912.1"/>
    <property type="molecule type" value="Genomic_DNA"/>
</dbReference>
<gene>
    <name evidence="5" type="ORF">PsYK624_110880</name>
</gene>
<reference evidence="5 6" key="1">
    <citation type="submission" date="2021-08" db="EMBL/GenBank/DDBJ databases">
        <title>Draft Genome Sequence of Phanerochaete sordida strain YK-624.</title>
        <authorList>
            <person name="Mori T."/>
            <person name="Dohra H."/>
            <person name="Suzuki T."/>
            <person name="Kawagishi H."/>
            <person name="Hirai H."/>
        </authorList>
    </citation>
    <scope>NUCLEOTIDE SEQUENCE [LARGE SCALE GENOMIC DNA]</scope>
    <source>
        <strain evidence="5 6">YK-624</strain>
    </source>
</reference>
<dbReference type="AlphaFoldDB" id="A0A9P3GFX7"/>
<evidence type="ECO:0000313" key="6">
    <source>
        <dbReference type="Proteomes" id="UP000703269"/>
    </source>
</evidence>
<dbReference type="Proteomes" id="UP000703269">
    <property type="component" value="Unassembled WGS sequence"/>
</dbReference>
<keyword evidence="5" id="KW-0223">Dioxygenase</keyword>
<proteinExistence type="inferred from homology"/>
<evidence type="ECO:0000256" key="1">
    <source>
        <dbReference type="ARBA" id="ARBA00001962"/>
    </source>
</evidence>
<keyword evidence="3" id="KW-0479">Metal-binding</keyword>
<dbReference type="PANTHER" id="PTHR20883:SF15">
    <property type="entry name" value="PHYTANOYL-COA DIOXYGENASE DOMAIN-CONTAINING PROTEIN 1"/>
    <property type="match status" value="1"/>
</dbReference>
<dbReference type="GO" id="GO:0051213">
    <property type="term" value="F:dioxygenase activity"/>
    <property type="evidence" value="ECO:0007669"/>
    <property type="project" value="UniProtKB-KW"/>
</dbReference>